<dbReference type="Proteomes" id="UP000248214">
    <property type="component" value="Unassembled WGS sequence"/>
</dbReference>
<organism evidence="9 10">
    <name type="scientific">Salipaludibacillus keqinensis</name>
    <dbReference type="NCBI Taxonomy" id="2045207"/>
    <lineage>
        <taxon>Bacteria</taxon>
        <taxon>Bacillati</taxon>
        <taxon>Bacillota</taxon>
        <taxon>Bacilli</taxon>
        <taxon>Bacillales</taxon>
        <taxon>Bacillaceae</taxon>
    </lineage>
</organism>
<keyword evidence="4 9" id="KW-0067">ATP-binding</keyword>
<evidence type="ECO:0000256" key="4">
    <source>
        <dbReference type="ARBA" id="ARBA00022840"/>
    </source>
</evidence>
<protein>
    <submittedName>
        <fullName evidence="9">Phosphonate ABC transporter ATP-binding protein</fullName>
    </submittedName>
</protein>
<dbReference type="Gene3D" id="3.40.50.300">
    <property type="entry name" value="P-loop containing nucleotide triphosphate hydrolases"/>
    <property type="match status" value="1"/>
</dbReference>
<name>A0A323TG68_9BACI</name>
<evidence type="ECO:0000256" key="1">
    <source>
        <dbReference type="ARBA" id="ARBA00022448"/>
    </source>
</evidence>
<dbReference type="SUPFAM" id="SSF52540">
    <property type="entry name" value="P-loop containing nucleoside triphosphate hydrolases"/>
    <property type="match status" value="1"/>
</dbReference>
<dbReference type="PANTHER" id="PTHR43166:SF6">
    <property type="entry name" value="PHOSPHONATES IMPORT ATP-BINDING PROTEIN PHNC"/>
    <property type="match status" value="1"/>
</dbReference>
<evidence type="ECO:0000256" key="2">
    <source>
        <dbReference type="ARBA" id="ARBA00022475"/>
    </source>
</evidence>
<feature type="domain" description="ABC transporter" evidence="8">
    <location>
        <begin position="2"/>
        <end position="247"/>
    </location>
</feature>
<comment type="caution">
    <text evidence="9">The sequence shown here is derived from an EMBL/GenBank/DDBJ whole genome shotgun (WGS) entry which is preliminary data.</text>
</comment>
<evidence type="ECO:0000313" key="10">
    <source>
        <dbReference type="Proteomes" id="UP000248214"/>
    </source>
</evidence>
<dbReference type="AlphaFoldDB" id="A0A323TG68"/>
<keyword evidence="2" id="KW-1003">Cell membrane</keyword>
<keyword evidence="1" id="KW-0813">Transport</keyword>
<dbReference type="CDD" id="cd03256">
    <property type="entry name" value="ABC_PhnC_transporter"/>
    <property type="match status" value="1"/>
</dbReference>
<dbReference type="InterPro" id="IPR050086">
    <property type="entry name" value="MetN_ABC_transporter-like"/>
</dbReference>
<dbReference type="PROSITE" id="PS50893">
    <property type="entry name" value="ABC_TRANSPORTER_2"/>
    <property type="match status" value="1"/>
</dbReference>
<dbReference type="InterPro" id="IPR027417">
    <property type="entry name" value="P-loop_NTPase"/>
</dbReference>
<evidence type="ECO:0000259" key="8">
    <source>
        <dbReference type="PROSITE" id="PS50893"/>
    </source>
</evidence>
<dbReference type="PANTHER" id="PTHR43166">
    <property type="entry name" value="AMINO ACID IMPORT ATP-BINDING PROTEIN"/>
    <property type="match status" value="1"/>
</dbReference>
<keyword evidence="3" id="KW-0547">Nucleotide-binding</keyword>
<dbReference type="GO" id="GO:0015416">
    <property type="term" value="F:ABC-type phosphonate transporter activity"/>
    <property type="evidence" value="ECO:0007669"/>
    <property type="project" value="InterPro"/>
</dbReference>
<accession>A0A323TG68</accession>
<keyword evidence="5" id="KW-0918">Phosphonate transport</keyword>
<reference evidence="9 10" key="1">
    <citation type="submission" date="2017-10" db="EMBL/GenBank/DDBJ databases">
        <title>Bacillus sp. nov., a halophilic bacterium isolated from a Keqin Lake.</title>
        <authorList>
            <person name="Wang H."/>
        </authorList>
    </citation>
    <scope>NUCLEOTIDE SEQUENCE [LARGE SCALE GENOMIC DNA]</scope>
    <source>
        <strain evidence="9 10">KQ-12</strain>
    </source>
</reference>
<evidence type="ECO:0000256" key="5">
    <source>
        <dbReference type="ARBA" id="ARBA00022885"/>
    </source>
</evidence>
<evidence type="ECO:0000256" key="6">
    <source>
        <dbReference type="ARBA" id="ARBA00022967"/>
    </source>
</evidence>
<keyword evidence="6" id="KW-1278">Translocase</keyword>
<dbReference type="InterPro" id="IPR017871">
    <property type="entry name" value="ABC_transporter-like_CS"/>
</dbReference>
<evidence type="ECO:0000256" key="7">
    <source>
        <dbReference type="ARBA" id="ARBA00023136"/>
    </source>
</evidence>
<keyword evidence="7" id="KW-0472">Membrane</keyword>
<dbReference type="GO" id="GO:0005524">
    <property type="term" value="F:ATP binding"/>
    <property type="evidence" value="ECO:0007669"/>
    <property type="project" value="UniProtKB-KW"/>
</dbReference>
<dbReference type="PROSITE" id="PS00211">
    <property type="entry name" value="ABC_TRANSPORTER_1"/>
    <property type="match status" value="1"/>
</dbReference>
<dbReference type="OrthoDB" id="9802264at2"/>
<proteinExistence type="predicted"/>
<sequence length="253" mass="28379">MLSLDNVTVTYDKETEPALSNLTLTIKEGEFVCVLGRSGAGKSTFIRTINGLQTLTRGAVHVSGKEVCQLSEKETRNLRTGMGMIFQHFYLIPRLSVKQNVLTGRFGKKKAYQNLLGLFSEEEIKQADYYLQEVGLASFANRRVEHLSGGQKQRVGIARAMMQEPYLLLGDEPVASLDPSTSDSIFRLIRTLHEQRNLTTIINVHDVDLAKKYASRILALKKGELIFDGHPSELTDKVYGLIYEEEALDQRAL</sequence>
<dbReference type="SMART" id="SM00382">
    <property type="entry name" value="AAA"/>
    <property type="match status" value="1"/>
</dbReference>
<dbReference type="InterPro" id="IPR012693">
    <property type="entry name" value="ABC_transpr_PhnC"/>
</dbReference>
<keyword evidence="10" id="KW-1185">Reference proteome</keyword>
<dbReference type="EMBL" id="PDOD01000002">
    <property type="protein sequence ID" value="PYZ93470.1"/>
    <property type="molecule type" value="Genomic_DNA"/>
</dbReference>
<dbReference type="RefSeq" id="WP_110609502.1">
    <property type="nucleotide sequence ID" value="NZ_PDOD01000002.1"/>
</dbReference>
<dbReference type="GO" id="GO:0016887">
    <property type="term" value="F:ATP hydrolysis activity"/>
    <property type="evidence" value="ECO:0007669"/>
    <property type="project" value="InterPro"/>
</dbReference>
<dbReference type="NCBIfam" id="TIGR02315">
    <property type="entry name" value="ABC_phnC"/>
    <property type="match status" value="1"/>
</dbReference>
<dbReference type="InterPro" id="IPR003593">
    <property type="entry name" value="AAA+_ATPase"/>
</dbReference>
<dbReference type="InterPro" id="IPR003439">
    <property type="entry name" value="ABC_transporter-like_ATP-bd"/>
</dbReference>
<gene>
    <name evidence="9" type="primary">phnC</name>
    <name evidence="9" type="ORF">CR194_09875</name>
</gene>
<dbReference type="Pfam" id="PF00005">
    <property type="entry name" value="ABC_tran"/>
    <property type="match status" value="1"/>
</dbReference>
<dbReference type="GO" id="GO:0016020">
    <property type="term" value="C:membrane"/>
    <property type="evidence" value="ECO:0007669"/>
    <property type="project" value="InterPro"/>
</dbReference>
<evidence type="ECO:0000313" key="9">
    <source>
        <dbReference type="EMBL" id="PYZ93470.1"/>
    </source>
</evidence>
<evidence type="ECO:0000256" key="3">
    <source>
        <dbReference type="ARBA" id="ARBA00022741"/>
    </source>
</evidence>